<gene>
    <name evidence="15" type="ORF">niasHT_006518</name>
</gene>
<name>A0ABD2LVQ5_9BILA</name>
<dbReference type="InterPro" id="IPR000536">
    <property type="entry name" value="Nucl_hrmn_rcpt_lig-bd"/>
</dbReference>
<dbReference type="Gene3D" id="3.30.50.10">
    <property type="entry name" value="Erythroid Transcription Factor GATA-1, subunit A"/>
    <property type="match status" value="1"/>
</dbReference>
<dbReference type="CDD" id="cd06960">
    <property type="entry name" value="NR_DBD_HNF4A"/>
    <property type="match status" value="1"/>
</dbReference>
<dbReference type="Gene3D" id="1.10.565.10">
    <property type="entry name" value="Retinoid X Receptor"/>
    <property type="match status" value="1"/>
</dbReference>
<feature type="region of interest" description="Disordered" evidence="12">
    <location>
        <begin position="171"/>
        <end position="200"/>
    </location>
</feature>
<evidence type="ECO:0000256" key="4">
    <source>
        <dbReference type="ARBA" id="ARBA00022771"/>
    </source>
</evidence>
<evidence type="ECO:0000256" key="12">
    <source>
        <dbReference type="SAM" id="MobiDB-lite"/>
    </source>
</evidence>
<evidence type="ECO:0000259" key="13">
    <source>
        <dbReference type="PROSITE" id="PS51030"/>
    </source>
</evidence>
<evidence type="ECO:0000256" key="11">
    <source>
        <dbReference type="RuleBase" id="RU004334"/>
    </source>
</evidence>
<dbReference type="Proteomes" id="UP001620626">
    <property type="component" value="Unassembled WGS sequence"/>
</dbReference>
<keyword evidence="16" id="KW-1185">Reference proteome</keyword>
<keyword evidence="3 11" id="KW-0479">Metal-binding</keyword>
<evidence type="ECO:0000256" key="6">
    <source>
        <dbReference type="ARBA" id="ARBA00023015"/>
    </source>
</evidence>
<evidence type="ECO:0000313" key="15">
    <source>
        <dbReference type="EMBL" id="KAL3118690.1"/>
    </source>
</evidence>
<dbReference type="FunFam" id="3.30.50.10:FF:000030">
    <property type="entry name" value="Nuclear Hormone Receptor family"/>
    <property type="match status" value="1"/>
</dbReference>
<evidence type="ECO:0000256" key="10">
    <source>
        <dbReference type="ARBA" id="ARBA00023242"/>
    </source>
</evidence>
<dbReference type="SMART" id="SM00430">
    <property type="entry name" value="HOLI"/>
    <property type="match status" value="1"/>
</dbReference>
<feature type="region of interest" description="Disordered" evidence="12">
    <location>
        <begin position="1"/>
        <end position="37"/>
    </location>
</feature>
<proteinExistence type="inferred from homology"/>
<feature type="domain" description="NR LBD" evidence="14">
    <location>
        <begin position="303"/>
        <end position="550"/>
    </location>
</feature>
<keyword evidence="7 11" id="KW-0238">DNA-binding</keyword>
<comment type="similarity">
    <text evidence="2 11">Belongs to the nuclear hormone receptor family.</text>
</comment>
<dbReference type="Pfam" id="PF00105">
    <property type="entry name" value="zf-C4"/>
    <property type="match status" value="1"/>
</dbReference>
<dbReference type="InterPro" id="IPR013088">
    <property type="entry name" value="Znf_NHR/GATA"/>
</dbReference>
<protein>
    <recommendedName>
        <fullName evidence="17">Nuclear receptor domain-containing protein</fullName>
    </recommendedName>
</protein>
<dbReference type="SUPFAM" id="SSF48508">
    <property type="entry name" value="Nuclear receptor ligand-binding domain"/>
    <property type="match status" value="1"/>
</dbReference>
<dbReference type="Pfam" id="PF00104">
    <property type="entry name" value="Hormone_recep"/>
    <property type="match status" value="1"/>
</dbReference>
<evidence type="ECO:0008006" key="17">
    <source>
        <dbReference type="Google" id="ProtNLM"/>
    </source>
</evidence>
<evidence type="ECO:0000256" key="3">
    <source>
        <dbReference type="ARBA" id="ARBA00022723"/>
    </source>
</evidence>
<sequence length="550" mass="60275">MDNKKFSVTSSLPTQSVVVESTTSPLNLSDDSDEEGPSGKPRFCLVCGHLSHGYHFGILACRACAAFFRRTVVEKKTYRCRQSGQCEIRKEMRNMCRSCRYDLCIRLGMNRDDVQMYRDPIGKRNAKKNNAAATAVSSSSSAPIERKRKKVIAAAVPAIPTTTVSAFARVPSSSSVPSSSPLGTVPTTTTASPPNSDLASSVSELRRIGGIGISSATGAMQPTPTALSSSAFFPDGSETLPTTTTTTAAPTLPAGLLHFALSPSVRPSSILQQQSLTTTAGPSVDTPAAAIALLPCTLPSPSDSPSVLQRLVDGYRNFQSSQKSLYTVMYPDNIFAGETYRLIKHSEYVKMERGCISLMFSMLTDCFHPFDSLDQSTKLSALRAFANRFTHLDQCYRTVALFPADDDPRFVLHYGQYVNLEKLDHFFGEIEHPADTIRACLKTLQRARTIAVKMRDMGVRDVEIAAVAAIILWNELSYMRVDGTHRVRSAIFAELHNNMILTYGIANTGIRLGSLMDLIHDMDLVEKEISESVIISKFFNQNFADVWEDA</sequence>
<dbReference type="PROSITE" id="PS51843">
    <property type="entry name" value="NR_LBD"/>
    <property type="match status" value="1"/>
</dbReference>
<feature type="domain" description="Nuclear receptor" evidence="13">
    <location>
        <begin position="41"/>
        <end position="116"/>
    </location>
</feature>
<evidence type="ECO:0000313" key="16">
    <source>
        <dbReference type="Proteomes" id="UP001620626"/>
    </source>
</evidence>
<dbReference type="InterPro" id="IPR001628">
    <property type="entry name" value="Znf_hrmn_rcpt"/>
</dbReference>
<accession>A0ABD2LVQ5</accession>
<dbReference type="GO" id="GO:0008270">
    <property type="term" value="F:zinc ion binding"/>
    <property type="evidence" value="ECO:0007669"/>
    <property type="project" value="UniProtKB-KW"/>
</dbReference>
<feature type="compositionally biased region" description="Low complexity" evidence="12">
    <location>
        <begin position="171"/>
        <end position="196"/>
    </location>
</feature>
<evidence type="ECO:0000256" key="1">
    <source>
        <dbReference type="ARBA" id="ARBA00004123"/>
    </source>
</evidence>
<keyword evidence="5 11" id="KW-0862">Zinc</keyword>
<evidence type="ECO:0000256" key="5">
    <source>
        <dbReference type="ARBA" id="ARBA00022833"/>
    </source>
</evidence>
<evidence type="ECO:0000256" key="7">
    <source>
        <dbReference type="ARBA" id="ARBA00023125"/>
    </source>
</evidence>
<dbReference type="SUPFAM" id="SSF57716">
    <property type="entry name" value="Glucocorticoid receptor-like (DNA-binding domain)"/>
    <property type="match status" value="1"/>
</dbReference>
<dbReference type="EMBL" id="JBICBT010000269">
    <property type="protein sequence ID" value="KAL3118690.1"/>
    <property type="molecule type" value="Genomic_DNA"/>
</dbReference>
<reference evidence="15 16" key="1">
    <citation type="submission" date="2024-10" db="EMBL/GenBank/DDBJ databases">
        <authorList>
            <person name="Kim D."/>
        </authorList>
    </citation>
    <scope>NUCLEOTIDE SEQUENCE [LARGE SCALE GENOMIC DNA]</scope>
    <source>
        <strain evidence="15">BH-2024</strain>
    </source>
</reference>
<keyword evidence="9 11" id="KW-0675">Receptor</keyword>
<comment type="caution">
    <text evidence="15">The sequence shown here is derived from an EMBL/GenBank/DDBJ whole genome shotgun (WGS) entry which is preliminary data.</text>
</comment>
<keyword evidence="10 11" id="KW-0539">Nucleus</keyword>
<evidence type="ECO:0000256" key="2">
    <source>
        <dbReference type="ARBA" id="ARBA00005993"/>
    </source>
</evidence>
<keyword evidence="8 11" id="KW-0804">Transcription</keyword>
<dbReference type="SMART" id="SM00399">
    <property type="entry name" value="ZnF_C4"/>
    <property type="match status" value="1"/>
</dbReference>
<dbReference type="InterPro" id="IPR049636">
    <property type="entry name" value="HNF4-like_DBD"/>
</dbReference>
<comment type="subcellular location">
    <subcellularLocation>
        <location evidence="1 11">Nucleus</location>
    </subcellularLocation>
</comment>
<dbReference type="AlphaFoldDB" id="A0ABD2LVQ5"/>
<dbReference type="InterPro" id="IPR035500">
    <property type="entry name" value="NHR-like_dom_sf"/>
</dbReference>
<dbReference type="PROSITE" id="PS51030">
    <property type="entry name" value="NUCLEAR_REC_DBD_2"/>
    <property type="match status" value="1"/>
</dbReference>
<keyword evidence="6 11" id="KW-0805">Transcription regulation</keyword>
<feature type="compositionally biased region" description="Polar residues" evidence="12">
    <location>
        <begin position="1"/>
        <end position="29"/>
    </location>
</feature>
<dbReference type="GO" id="GO:0005634">
    <property type="term" value="C:nucleus"/>
    <property type="evidence" value="ECO:0007669"/>
    <property type="project" value="UniProtKB-SubCell"/>
</dbReference>
<evidence type="ECO:0000259" key="14">
    <source>
        <dbReference type="PROSITE" id="PS51843"/>
    </source>
</evidence>
<dbReference type="GO" id="GO:0003677">
    <property type="term" value="F:DNA binding"/>
    <property type="evidence" value="ECO:0007669"/>
    <property type="project" value="UniProtKB-KW"/>
</dbReference>
<organism evidence="15 16">
    <name type="scientific">Heterodera trifolii</name>
    <dbReference type="NCBI Taxonomy" id="157864"/>
    <lineage>
        <taxon>Eukaryota</taxon>
        <taxon>Metazoa</taxon>
        <taxon>Ecdysozoa</taxon>
        <taxon>Nematoda</taxon>
        <taxon>Chromadorea</taxon>
        <taxon>Rhabditida</taxon>
        <taxon>Tylenchina</taxon>
        <taxon>Tylenchomorpha</taxon>
        <taxon>Tylenchoidea</taxon>
        <taxon>Heteroderidae</taxon>
        <taxon>Heteroderinae</taxon>
        <taxon>Heterodera</taxon>
    </lineage>
</organism>
<keyword evidence="4 11" id="KW-0863">Zinc-finger</keyword>
<evidence type="ECO:0000256" key="8">
    <source>
        <dbReference type="ARBA" id="ARBA00023163"/>
    </source>
</evidence>
<dbReference type="PANTHER" id="PTHR46011">
    <property type="entry name" value="NUCLEAR HORMONE RECEPTOR FAMILY MEMBER NHR-86-RELATED"/>
    <property type="match status" value="1"/>
</dbReference>
<evidence type="ECO:0000256" key="9">
    <source>
        <dbReference type="ARBA" id="ARBA00023170"/>
    </source>
</evidence>
<dbReference type="PRINTS" id="PR00047">
    <property type="entry name" value="STROIDFINGER"/>
</dbReference>
<dbReference type="PROSITE" id="PS00031">
    <property type="entry name" value="NUCLEAR_REC_DBD_1"/>
    <property type="match status" value="1"/>
</dbReference>